<dbReference type="RefSeq" id="XP_007874396.1">
    <property type="nucleotide sequence ID" value="XM_007876205.1"/>
</dbReference>
<evidence type="ECO:0000256" key="1">
    <source>
        <dbReference type="SAM" id="Phobius"/>
    </source>
</evidence>
<feature type="transmembrane region" description="Helical" evidence="1">
    <location>
        <begin position="38"/>
        <end position="62"/>
    </location>
</feature>
<dbReference type="EMBL" id="AFWA02000013">
    <property type="protein sequence ID" value="EMR09448.1"/>
    <property type="molecule type" value="Genomic_DNA"/>
</dbReference>
<proteinExistence type="predicted"/>
<accession>M7NLA4</accession>
<evidence type="ECO:0000313" key="3">
    <source>
        <dbReference type="Proteomes" id="UP000011958"/>
    </source>
</evidence>
<evidence type="ECO:0000313" key="2">
    <source>
        <dbReference type="EMBL" id="EMR09448.1"/>
    </source>
</evidence>
<protein>
    <submittedName>
        <fullName evidence="2">Uncharacterized protein</fullName>
    </submittedName>
</protein>
<comment type="caution">
    <text evidence="2">The sequence shown here is derived from an EMBL/GenBank/DDBJ whole genome shotgun (WGS) entry which is preliminary data.</text>
</comment>
<organism evidence="2 3">
    <name type="scientific">Pneumocystis murina (strain B123)</name>
    <name type="common">Mouse pneumocystis pneumonia agent</name>
    <name type="synonym">Pneumocystis carinii f. sp. muris</name>
    <dbReference type="NCBI Taxonomy" id="1069680"/>
    <lineage>
        <taxon>Eukaryota</taxon>
        <taxon>Fungi</taxon>
        <taxon>Dikarya</taxon>
        <taxon>Ascomycota</taxon>
        <taxon>Taphrinomycotina</taxon>
        <taxon>Pneumocystomycetes</taxon>
        <taxon>Pneumocystaceae</taxon>
        <taxon>Pneumocystis</taxon>
    </lineage>
</organism>
<sequence length="255" mass="30072">MASNGSKNVFEGLYHSSKDTIDQIKQAYSSPKECVHSYWCLIPMIFVILFGIFILLVIYYFLMNIIRSCCCCCFLCRPSTYARSQPTVLVQPTVVPQYPVWYPERMDDHQRMDMYYHSLPKHTAKPLPQRSPWRKKELENNKKMHLIFNKKNPENFHYGVNNLESKENFGEFWADFEVESPKENNVLVDSREYLSELSVNSNYSYYGNSNQVSDEDLKSIYYSSNVKSYPDTLDRMENRSYSPDIYNKNRCYSGI</sequence>
<keyword evidence="1" id="KW-0812">Transmembrane</keyword>
<dbReference type="Proteomes" id="UP000011958">
    <property type="component" value="Unassembled WGS sequence"/>
</dbReference>
<keyword evidence="1" id="KW-1133">Transmembrane helix</keyword>
<keyword evidence="3" id="KW-1185">Reference proteome</keyword>
<dbReference type="VEuPathDB" id="FungiDB:PNEG_02390"/>
<reference evidence="3" key="1">
    <citation type="journal article" date="2016" name="Nat. Commun.">
        <title>Genome analysis of three Pneumocystis species reveals adaptation mechanisms to life exclusively in mammalian hosts.</title>
        <authorList>
            <person name="Ma L."/>
            <person name="Chen Z."/>
            <person name="Huang D.W."/>
            <person name="Kutty G."/>
            <person name="Ishihara M."/>
            <person name="Wang H."/>
            <person name="Abouelleil A."/>
            <person name="Bishop L."/>
            <person name="Davey E."/>
            <person name="Deng R."/>
            <person name="Deng X."/>
            <person name="Fan L."/>
            <person name="Fantoni G."/>
            <person name="Fitzgerald M."/>
            <person name="Gogineni E."/>
            <person name="Goldberg J.M."/>
            <person name="Handley G."/>
            <person name="Hu X."/>
            <person name="Huber C."/>
            <person name="Jiao X."/>
            <person name="Jones K."/>
            <person name="Levin J.Z."/>
            <person name="Liu Y."/>
            <person name="Macdonald P."/>
            <person name="Melnikov A."/>
            <person name="Raley C."/>
            <person name="Sassi M."/>
            <person name="Sherman B.T."/>
            <person name="Song X."/>
            <person name="Sykes S."/>
            <person name="Tran B."/>
            <person name="Walsh L."/>
            <person name="Xia Y."/>
            <person name="Yang J."/>
            <person name="Young S."/>
            <person name="Zeng Q."/>
            <person name="Zheng X."/>
            <person name="Stephens R."/>
            <person name="Nusbaum C."/>
            <person name="Birren B.W."/>
            <person name="Azadi P."/>
            <person name="Lempicki R.A."/>
            <person name="Cuomo C.A."/>
            <person name="Kovacs J.A."/>
        </authorList>
    </citation>
    <scope>NUCLEOTIDE SEQUENCE [LARGE SCALE GENOMIC DNA]</scope>
    <source>
        <strain evidence="3">B123</strain>
    </source>
</reference>
<dbReference type="HOGENOM" id="CLU_1090387_0_0_1"/>
<dbReference type="OrthoDB" id="5411161at2759"/>
<dbReference type="AlphaFoldDB" id="M7NLA4"/>
<keyword evidence="1" id="KW-0472">Membrane</keyword>
<gene>
    <name evidence="2" type="ORF">PNEG_02390</name>
</gene>
<dbReference type="GeneID" id="19896083"/>
<name>M7NLA4_PNEMU</name>